<dbReference type="PANTHER" id="PTHR43386:SF25">
    <property type="entry name" value="PEPTIDE ABC TRANSPORTER PERMEASE PROTEIN"/>
    <property type="match status" value="1"/>
</dbReference>
<feature type="region of interest" description="Disordered" evidence="8">
    <location>
        <begin position="1"/>
        <end position="119"/>
    </location>
</feature>
<evidence type="ECO:0000313" key="10">
    <source>
        <dbReference type="EMBL" id="MFC1415534.1"/>
    </source>
</evidence>
<keyword evidence="2 7" id="KW-0813">Transport</keyword>
<feature type="compositionally biased region" description="Basic and acidic residues" evidence="8">
    <location>
        <begin position="1"/>
        <end position="11"/>
    </location>
</feature>
<organism evidence="10 11">
    <name type="scientific">Streptacidiphilus cavernicola</name>
    <dbReference type="NCBI Taxonomy" id="3342716"/>
    <lineage>
        <taxon>Bacteria</taxon>
        <taxon>Bacillati</taxon>
        <taxon>Actinomycetota</taxon>
        <taxon>Actinomycetes</taxon>
        <taxon>Kitasatosporales</taxon>
        <taxon>Streptomycetaceae</taxon>
        <taxon>Streptacidiphilus</taxon>
    </lineage>
</organism>
<feature type="compositionally biased region" description="Basic and acidic residues" evidence="8">
    <location>
        <begin position="97"/>
        <end position="110"/>
    </location>
</feature>
<evidence type="ECO:0000256" key="2">
    <source>
        <dbReference type="ARBA" id="ARBA00022448"/>
    </source>
</evidence>
<proteinExistence type="inferred from homology"/>
<feature type="transmembrane region" description="Helical" evidence="7">
    <location>
        <begin position="215"/>
        <end position="241"/>
    </location>
</feature>
<dbReference type="SUPFAM" id="SSF161098">
    <property type="entry name" value="MetI-like"/>
    <property type="match status" value="1"/>
</dbReference>
<gene>
    <name evidence="10" type="ORF">ACEZDE_02585</name>
</gene>
<dbReference type="InterPro" id="IPR050366">
    <property type="entry name" value="BP-dependent_transpt_permease"/>
</dbReference>
<evidence type="ECO:0000256" key="5">
    <source>
        <dbReference type="ARBA" id="ARBA00022989"/>
    </source>
</evidence>
<dbReference type="PANTHER" id="PTHR43386">
    <property type="entry name" value="OLIGOPEPTIDE TRANSPORT SYSTEM PERMEASE PROTEIN APPC"/>
    <property type="match status" value="1"/>
</dbReference>
<dbReference type="Gene3D" id="1.10.3720.10">
    <property type="entry name" value="MetI-like"/>
    <property type="match status" value="1"/>
</dbReference>
<feature type="domain" description="ABC transmembrane type-1" evidence="9">
    <location>
        <begin position="98"/>
        <end position="283"/>
    </location>
</feature>
<accession>A0ABV6VP59</accession>
<evidence type="ECO:0000256" key="6">
    <source>
        <dbReference type="ARBA" id="ARBA00023136"/>
    </source>
</evidence>
<protein>
    <submittedName>
        <fullName evidence="10">ABC transporter permease</fullName>
    </submittedName>
</protein>
<dbReference type="Pfam" id="PF00528">
    <property type="entry name" value="BPD_transp_1"/>
    <property type="match status" value="1"/>
</dbReference>
<dbReference type="Proteomes" id="UP001592531">
    <property type="component" value="Unassembled WGS sequence"/>
</dbReference>
<name>A0ABV6VP59_9ACTN</name>
<dbReference type="RefSeq" id="WP_380532312.1">
    <property type="nucleotide sequence ID" value="NZ_JBHFAB010000002.1"/>
</dbReference>
<evidence type="ECO:0000256" key="1">
    <source>
        <dbReference type="ARBA" id="ARBA00004651"/>
    </source>
</evidence>
<keyword evidence="11" id="KW-1185">Reference proteome</keyword>
<feature type="compositionally biased region" description="Low complexity" evidence="8">
    <location>
        <begin position="84"/>
        <end position="96"/>
    </location>
</feature>
<feature type="transmembrane region" description="Helical" evidence="7">
    <location>
        <begin position="136"/>
        <end position="153"/>
    </location>
</feature>
<dbReference type="InterPro" id="IPR035906">
    <property type="entry name" value="MetI-like_sf"/>
</dbReference>
<keyword evidence="6 7" id="KW-0472">Membrane</keyword>
<dbReference type="InterPro" id="IPR000515">
    <property type="entry name" value="MetI-like"/>
</dbReference>
<feature type="transmembrane region" description="Helical" evidence="7">
    <location>
        <begin position="261"/>
        <end position="282"/>
    </location>
</feature>
<evidence type="ECO:0000256" key="8">
    <source>
        <dbReference type="SAM" id="MobiDB-lite"/>
    </source>
</evidence>
<dbReference type="CDD" id="cd06261">
    <property type="entry name" value="TM_PBP2"/>
    <property type="match status" value="1"/>
</dbReference>
<evidence type="ECO:0000256" key="3">
    <source>
        <dbReference type="ARBA" id="ARBA00022475"/>
    </source>
</evidence>
<sequence length="302" mass="31568">MTGDDLPDHPARPRARPGPGGPRGGPAAPPRRAAAPAGPRRAADPGRAGRAVARPLRPDHRHTADPAARPRQPRPPARHRRPGPGRAQQADLGRPPLADRRLRPGRDRRAGRQRAGVTAGLGGRATEQALLRSLDVLYAFPGILLAMAIATLLDTGLGAVVLSLSVVLTPAVTRVVFTEVRRIRSAEFLEAARVSGAGRTAVALRQVAPVVAPVVLVYCSSLVGLSIVYAAGLSFLGLGVAPPAAEWGAMLDELRPSLLTHPQVAVMPALVILAVSVVFNTLGEALRRRLGDAGDLRAGALR</sequence>
<comment type="similarity">
    <text evidence="7">Belongs to the binding-protein-dependent transport system permease family.</text>
</comment>
<dbReference type="EMBL" id="JBHFAB010000002">
    <property type="protein sequence ID" value="MFC1415534.1"/>
    <property type="molecule type" value="Genomic_DNA"/>
</dbReference>
<evidence type="ECO:0000313" key="11">
    <source>
        <dbReference type="Proteomes" id="UP001592531"/>
    </source>
</evidence>
<keyword evidence="3" id="KW-1003">Cell membrane</keyword>
<comment type="caution">
    <text evidence="10">The sequence shown here is derived from an EMBL/GenBank/DDBJ whole genome shotgun (WGS) entry which is preliminary data.</text>
</comment>
<keyword evidence="5 7" id="KW-1133">Transmembrane helix</keyword>
<comment type="subcellular location">
    <subcellularLocation>
        <location evidence="1 7">Cell membrane</location>
        <topology evidence="1 7">Multi-pass membrane protein</topology>
    </subcellularLocation>
</comment>
<evidence type="ECO:0000259" key="9">
    <source>
        <dbReference type="PROSITE" id="PS50928"/>
    </source>
</evidence>
<reference evidence="10 11" key="1">
    <citation type="submission" date="2024-09" db="EMBL/GenBank/DDBJ databases">
        <authorList>
            <person name="Lee S.D."/>
        </authorList>
    </citation>
    <scope>NUCLEOTIDE SEQUENCE [LARGE SCALE GENOMIC DNA]</scope>
    <source>
        <strain evidence="10 11">N8-3</strain>
    </source>
</reference>
<keyword evidence="4 7" id="KW-0812">Transmembrane</keyword>
<dbReference type="PROSITE" id="PS50928">
    <property type="entry name" value="ABC_TM1"/>
    <property type="match status" value="1"/>
</dbReference>
<feature type="transmembrane region" description="Helical" evidence="7">
    <location>
        <begin position="159"/>
        <end position="177"/>
    </location>
</feature>
<feature type="compositionally biased region" description="Low complexity" evidence="8">
    <location>
        <begin position="30"/>
        <end position="55"/>
    </location>
</feature>
<evidence type="ECO:0000256" key="4">
    <source>
        <dbReference type="ARBA" id="ARBA00022692"/>
    </source>
</evidence>
<evidence type="ECO:0000256" key="7">
    <source>
        <dbReference type="RuleBase" id="RU363032"/>
    </source>
</evidence>